<proteinExistence type="predicted"/>
<sequence>MNTKPKTYMINRFQNRRLTRDYVLATKVNRNEWEAIKELAEKRRRTISDLIRFLLVEETQKTT</sequence>
<protein>
    <submittedName>
        <fullName evidence="1">Uncharacterized protein</fullName>
    </submittedName>
</protein>
<evidence type="ECO:0000313" key="1">
    <source>
        <dbReference type="EMBL" id="SVE25520.1"/>
    </source>
</evidence>
<dbReference type="AlphaFoldDB" id="A0A383C0G7"/>
<name>A0A383C0G7_9ZZZZ</name>
<gene>
    <name evidence="1" type="ORF">METZ01_LOCUS478374</name>
</gene>
<reference evidence="1" key="1">
    <citation type="submission" date="2018-05" db="EMBL/GenBank/DDBJ databases">
        <authorList>
            <person name="Lanie J.A."/>
            <person name="Ng W.-L."/>
            <person name="Kazmierczak K.M."/>
            <person name="Andrzejewski T.M."/>
            <person name="Davidsen T.M."/>
            <person name="Wayne K.J."/>
            <person name="Tettelin H."/>
            <person name="Glass J.I."/>
            <person name="Rusch D."/>
            <person name="Podicherti R."/>
            <person name="Tsui H.-C.T."/>
            <person name="Winkler M.E."/>
        </authorList>
    </citation>
    <scope>NUCLEOTIDE SEQUENCE</scope>
</reference>
<accession>A0A383C0G7</accession>
<dbReference type="EMBL" id="UINC01204683">
    <property type="protein sequence ID" value="SVE25520.1"/>
    <property type="molecule type" value="Genomic_DNA"/>
</dbReference>
<organism evidence="1">
    <name type="scientific">marine metagenome</name>
    <dbReference type="NCBI Taxonomy" id="408172"/>
    <lineage>
        <taxon>unclassified sequences</taxon>
        <taxon>metagenomes</taxon>
        <taxon>ecological metagenomes</taxon>
    </lineage>
</organism>